<keyword evidence="3" id="KW-1185">Reference proteome</keyword>
<proteinExistence type="predicted"/>
<feature type="signal peptide" evidence="1">
    <location>
        <begin position="1"/>
        <end position="21"/>
    </location>
</feature>
<name>C9MN47_9BACT</name>
<evidence type="ECO:0000256" key="1">
    <source>
        <dbReference type="SAM" id="SignalP"/>
    </source>
</evidence>
<feature type="chain" id="PRO_5002997976" evidence="1">
    <location>
        <begin position="22"/>
        <end position="250"/>
    </location>
</feature>
<evidence type="ECO:0000313" key="2">
    <source>
        <dbReference type="EMBL" id="EEX19016.1"/>
    </source>
</evidence>
<dbReference type="Proteomes" id="UP000003327">
    <property type="component" value="Unassembled WGS sequence"/>
</dbReference>
<sequence>MKNLRILILLVALLATMSLNAQSSKNFIKPLVKDGFYVDSILSLKGNTIIYMRAGTEFDIEKAKVAYVEHSILGRIDITDEKTANQNSTSLIFPEPEFNGDAFICNLEDKTYIKMERAIGQVKVKDQLWGPESKLYVKPEASPVRIPKGKVVILIRVPDVNDDPKSFVKVSQFSVSKTRKLSLARQNELTGKITYGGYNRQEKDFTYKRYGNSSLLLTVDIDDVGEYCVSISNPNRVDSKLSVSCFGVDE</sequence>
<gene>
    <name evidence="2" type="ORF">HMPREF0973_01032</name>
</gene>
<dbReference type="HOGENOM" id="CLU_1110621_0_0_10"/>
<dbReference type="RefSeq" id="WP_004382673.1">
    <property type="nucleotide sequence ID" value="NZ_GG698712.1"/>
</dbReference>
<dbReference type="AlphaFoldDB" id="C9MN47"/>
<protein>
    <submittedName>
        <fullName evidence="2">Uncharacterized protein</fullName>
    </submittedName>
</protein>
<dbReference type="STRING" id="649761.HMPREF0973_01032"/>
<comment type="caution">
    <text evidence="2">The sequence shown here is derived from an EMBL/GenBank/DDBJ whole genome shotgun (WGS) entry which is preliminary data.</text>
</comment>
<reference evidence="2 3" key="1">
    <citation type="submission" date="2009-09" db="EMBL/GenBank/DDBJ databases">
        <authorList>
            <person name="Weinstock G."/>
            <person name="Sodergren E."/>
            <person name="Clifton S."/>
            <person name="Fulton L."/>
            <person name="Fulton B."/>
            <person name="Courtney L."/>
            <person name="Fronick C."/>
            <person name="Harrison M."/>
            <person name="Strong C."/>
            <person name="Farmer C."/>
            <person name="Delahaunty K."/>
            <person name="Markovic C."/>
            <person name="Hall O."/>
            <person name="Minx P."/>
            <person name="Tomlinson C."/>
            <person name="Mitreva M."/>
            <person name="Nelson J."/>
            <person name="Hou S."/>
            <person name="Wollam A."/>
            <person name="Pepin K.H."/>
            <person name="Johnson M."/>
            <person name="Bhonagiri V."/>
            <person name="Nash W.E."/>
            <person name="Warren W."/>
            <person name="Chinwalla A."/>
            <person name="Mardis E.R."/>
            <person name="Wilson R.K."/>
        </authorList>
    </citation>
    <scope>NUCLEOTIDE SEQUENCE [LARGE SCALE GENOMIC DNA]</scope>
    <source>
        <strain evidence="2 3">F0319</strain>
    </source>
</reference>
<keyword evidence="1" id="KW-0732">Signal</keyword>
<organism evidence="2 3">
    <name type="scientific">Prevotella veroralis F0319</name>
    <dbReference type="NCBI Taxonomy" id="649761"/>
    <lineage>
        <taxon>Bacteria</taxon>
        <taxon>Pseudomonadati</taxon>
        <taxon>Bacteroidota</taxon>
        <taxon>Bacteroidia</taxon>
        <taxon>Bacteroidales</taxon>
        <taxon>Prevotellaceae</taxon>
        <taxon>Prevotella</taxon>
    </lineage>
</organism>
<accession>C9MN47</accession>
<dbReference type="EMBL" id="ACVA01000021">
    <property type="protein sequence ID" value="EEX19016.1"/>
    <property type="molecule type" value="Genomic_DNA"/>
</dbReference>
<evidence type="ECO:0000313" key="3">
    <source>
        <dbReference type="Proteomes" id="UP000003327"/>
    </source>
</evidence>